<keyword evidence="5" id="KW-0067">ATP-binding</keyword>
<dbReference type="EMBL" id="CAUEEQ010032965">
    <property type="protein sequence ID" value="CAJ0951190.1"/>
    <property type="molecule type" value="Genomic_DNA"/>
</dbReference>
<dbReference type="Pfam" id="PF00069">
    <property type="entry name" value="Pkinase"/>
    <property type="match status" value="1"/>
</dbReference>
<evidence type="ECO:0000256" key="3">
    <source>
        <dbReference type="ARBA" id="ARBA00022741"/>
    </source>
</evidence>
<accession>A0ABN9KRS9</accession>
<evidence type="ECO:0000256" key="5">
    <source>
        <dbReference type="ARBA" id="ARBA00022840"/>
    </source>
</evidence>
<evidence type="ECO:0000256" key="1">
    <source>
        <dbReference type="ARBA" id="ARBA00022527"/>
    </source>
</evidence>
<dbReference type="PANTHER" id="PTHR24351">
    <property type="entry name" value="RIBOSOMAL PROTEIN S6 KINASE"/>
    <property type="match status" value="1"/>
</dbReference>
<dbReference type="SUPFAM" id="SSF56112">
    <property type="entry name" value="Protein kinase-like (PK-like)"/>
    <property type="match status" value="2"/>
</dbReference>
<dbReference type="EMBL" id="CAUEEQ010000894">
    <property type="protein sequence ID" value="CAJ0918256.1"/>
    <property type="molecule type" value="Genomic_DNA"/>
</dbReference>
<proteinExistence type="predicted"/>
<reference evidence="7" key="1">
    <citation type="submission" date="2023-07" db="EMBL/GenBank/DDBJ databases">
        <authorList>
            <person name="Stuckert A."/>
        </authorList>
    </citation>
    <scope>NUCLEOTIDE SEQUENCE</scope>
</reference>
<keyword evidence="3" id="KW-0547">Nucleotide-binding</keyword>
<keyword evidence="9" id="KW-1185">Reference proteome</keyword>
<organism evidence="7 9">
    <name type="scientific">Ranitomeya imitator</name>
    <name type="common">mimic poison frog</name>
    <dbReference type="NCBI Taxonomy" id="111125"/>
    <lineage>
        <taxon>Eukaryota</taxon>
        <taxon>Metazoa</taxon>
        <taxon>Chordata</taxon>
        <taxon>Craniata</taxon>
        <taxon>Vertebrata</taxon>
        <taxon>Euteleostomi</taxon>
        <taxon>Amphibia</taxon>
        <taxon>Batrachia</taxon>
        <taxon>Anura</taxon>
        <taxon>Neobatrachia</taxon>
        <taxon>Hyloidea</taxon>
        <taxon>Dendrobatidae</taxon>
        <taxon>Dendrobatinae</taxon>
        <taxon>Ranitomeya</taxon>
    </lineage>
</organism>
<evidence type="ECO:0000313" key="8">
    <source>
        <dbReference type="EMBL" id="CAJ0951190.1"/>
    </source>
</evidence>
<feature type="domain" description="Protein kinase" evidence="6">
    <location>
        <begin position="1"/>
        <end position="171"/>
    </location>
</feature>
<dbReference type="Gene3D" id="3.30.200.20">
    <property type="entry name" value="Phosphorylase Kinase, domain 1"/>
    <property type="match status" value="1"/>
</dbReference>
<sequence length="171" mass="19519">MAILDPGLQRGRRGQMLALDEYSTGVDWYAFGIILHKMITGECEYHHTLFHESHSGVKNIIQKMNFLLGLEYMSCGDVFDFLEMTGWLDIPSVRFYAAELVCGIQFLHSKGIVHTYSGFIVIDLKPKNILVAETDHIKIMDFGLVLENMFEDHKATQYTGTEDYMASEVSR</sequence>
<evidence type="ECO:0000313" key="7">
    <source>
        <dbReference type="EMBL" id="CAJ0918256.1"/>
    </source>
</evidence>
<dbReference type="Proteomes" id="UP001176940">
    <property type="component" value="Unassembled WGS sequence"/>
</dbReference>
<dbReference type="SMART" id="SM00220">
    <property type="entry name" value="S_TKc"/>
    <property type="match status" value="1"/>
</dbReference>
<gene>
    <name evidence="8" type="ORF">RIMI_LOCUS13355381</name>
    <name evidence="7" type="ORF">RIMI_LOCUS724788</name>
</gene>
<keyword evidence="4" id="KW-0418">Kinase</keyword>
<comment type="caution">
    <text evidence="7">The sequence shown here is derived from an EMBL/GenBank/DDBJ whole genome shotgun (WGS) entry which is preliminary data.</text>
</comment>
<evidence type="ECO:0000256" key="2">
    <source>
        <dbReference type="ARBA" id="ARBA00022679"/>
    </source>
</evidence>
<keyword evidence="2" id="KW-0808">Transferase</keyword>
<dbReference type="PROSITE" id="PS50011">
    <property type="entry name" value="PROTEIN_KINASE_DOM"/>
    <property type="match status" value="1"/>
</dbReference>
<protein>
    <recommendedName>
        <fullName evidence="6">Protein kinase domain-containing protein</fullName>
    </recommendedName>
</protein>
<keyword evidence="1" id="KW-0723">Serine/threonine-protein kinase</keyword>
<evidence type="ECO:0000313" key="9">
    <source>
        <dbReference type="Proteomes" id="UP001176940"/>
    </source>
</evidence>
<name>A0ABN9KRS9_9NEOB</name>
<evidence type="ECO:0000256" key="4">
    <source>
        <dbReference type="ARBA" id="ARBA00022777"/>
    </source>
</evidence>
<dbReference type="Gene3D" id="1.10.510.10">
    <property type="entry name" value="Transferase(Phosphotransferase) domain 1"/>
    <property type="match status" value="1"/>
</dbReference>
<dbReference type="InterPro" id="IPR000719">
    <property type="entry name" value="Prot_kinase_dom"/>
</dbReference>
<dbReference type="InterPro" id="IPR011009">
    <property type="entry name" value="Kinase-like_dom_sf"/>
</dbReference>
<evidence type="ECO:0000259" key="6">
    <source>
        <dbReference type="PROSITE" id="PS50011"/>
    </source>
</evidence>